<name>A0A9E8ZD36_9CYAN</name>
<gene>
    <name evidence="3" type="ORF">OXH18_21075</name>
</gene>
<dbReference type="KEGG" id="tsin:OXH18_21075"/>
<feature type="region of interest" description="Disordered" evidence="1">
    <location>
        <begin position="32"/>
        <end position="75"/>
    </location>
</feature>
<keyword evidence="2" id="KW-0812">Transmembrane</keyword>
<sequence>MELLFTQATVVVELFGAGYVASSFALYAQRRLNQSSRGRSHRSDSIQELSSENPPPQPPKRKPTPTEQLRQQCQKAGIKWRNAHGKNKHLKKAEMIAALQQLQHENLKCESPIVAPSHATKSTVHCRHAA</sequence>
<protein>
    <submittedName>
        <fullName evidence="3">Uncharacterized protein</fullName>
    </submittedName>
</protein>
<dbReference type="EMBL" id="CP113797">
    <property type="protein sequence ID" value="WAL59637.1"/>
    <property type="molecule type" value="Genomic_DNA"/>
</dbReference>
<proteinExistence type="predicted"/>
<organism evidence="3 4">
    <name type="scientific">Thermocoleostomius sinensis A174</name>
    <dbReference type="NCBI Taxonomy" id="2016057"/>
    <lineage>
        <taxon>Bacteria</taxon>
        <taxon>Bacillati</taxon>
        <taxon>Cyanobacteriota</taxon>
        <taxon>Cyanophyceae</taxon>
        <taxon>Oculatellales</taxon>
        <taxon>Oculatellaceae</taxon>
        <taxon>Thermocoleostomius</taxon>
    </lineage>
</organism>
<evidence type="ECO:0000256" key="1">
    <source>
        <dbReference type="SAM" id="MobiDB-lite"/>
    </source>
</evidence>
<dbReference type="RefSeq" id="WP_268609431.1">
    <property type="nucleotide sequence ID" value="NZ_CP113797.1"/>
</dbReference>
<evidence type="ECO:0000313" key="4">
    <source>
        <dbReference type="Proteomes" id="UP001163152"/>
    </source>
</evidence>
<dbReference type="AlphaFoldDB" id="A0A9E8ZD36"/>
<accession>A0A9E8ZD36</accession>
<evidence type="ECO:0000256" key="2">
    <source>
        <dbReference type="SAM" id="Phobius"/>
    </source>
</evidence>
<reference evidence="3" key="1">
    <citation type="submission" date="2022-12" db="EMBL/GenBank/DDBJ databases">
        <title>Polyphasic identification of a Novel Hot-Spring Cyanobacterium Ocullathermofonsia sinensis gen nov. sp. nov. and Genomic Insights on its Adaptations to the Thermal Habitat.</title>
        <authorList>
            <person name="Daroch M."/>
            <person name="Tang J."/>
            <person name="Jiang Y."/>
        </authorList>
    </citation>
    <scope>NUCLEOTIDE SEQUENCE</scope>
    <source>
        <strain evidence="3">PKUAC-SCTA174</strain>
    </source>
</reference>
<feature type="transmembrane region" description="Helical" evidence="2">
    <location>
        <begin position="6"/>
        <end position="28"/>
    </location>
</feature>
<keyword evidence="2" id="KW-0472">Membrane</keyword>
<keyword evidence="4" id="KW-1185">Reference proteome</keyword>
<evidence type="ECO:0000313" key="3">
    <source>
        <dbReference type="EMBL" id="WAL59637.1"/>
    </source>
</evidence>
<keyword evidence="2" id="KW-1133">Transmembrane helix</keyword>
<dbReference type="Proteomes" id="UP001163152">
    <property type="component" value="Chromosome"/>
</dbReference>